<comment type="similarity">
    <text evidence="9">Belongs to the peroxiredoxin family. BCP/PrxQ subfamily.</text>
</comment>
<dbReference type="InterPro" id="IPR036249">
    <property type="entry name" value="Thioredoxin-like_sf"/>
</dbReference>
<evidence type="ECO:0000313" key="15">
    <source>
        <dbReference type="Proteomes" id="UP000196138"/>
    </source>
</evidence>
<feature type="chain" id="PRO_5012349729" description="thioredoxin-dependent peroxiredoxin" evidence="12">
    <location>
        <begin position="33"/>
        <end position="189"/>
    </location>
</feature>
<dbReference type="CDD" id="cd03017">
    <property type="entry name" value="PRX_BCP"/>
    <property type="match status" value="1"/>
</dbReference>
<evidence type="ECO:0000256" key="1">
    <source>
        <dbReference type="ARBA" id="ARBA00003330"/>
    </source>
</evidence>
<evidence type="ECO:0000313" key="14">
    <source>
        <dbReference type="EMBL" id="ARU06089.1"/>
    </source>
</evidence>
<comment type="function">
    <text evidence="1">Thiol-specific peroxidase that catalyzes the reduction of hydrogen peroxide and organic hydroperoxides to water and alcohols, respectively. Plays a role in cell protection against oxidative stress by detoxifying peroxides and as sensor of hydrogen peroxide-mediated signaling events.</text>
</comment>
<keyword evidence="5" id="KW-0560">Oxidoreductase</keyword>
<dbReference type="GO" id="GO:0034599">
    <property type="term" value="P:cellular response to oxidative stress"/>
    <property type="evidence" value="ECO:0007669"/>
    <property type="project" value="TreeGrafter"/>
</dbReference>
<evidence type="ECO:0000256" key="8">
    <source>
        <dbReference type="ARBA" id="ARBA00032824"/>
    </source>
</evidence>
<evidence type="ECO:0000256" key="3">
    <source>
        <dbReference type="ARBA" id="ARBA00022559"/>
    </source>
</evidence>
<evidence type="ECO:0000256" key="11">
    <source>
        <dbReference type="ARBA" id="ARBA00049091"/>
    </source>
</evidence>
<keyword evidence="12" id="KW-0732">Signal</keyword>
<feature type="domain" description="Thioredoxin" evidence="13">
    <location>
        <begin position="34"/>
        <end position="187"/>
    </location>
</feature>
<dbReference type="InterPro" id="IPR013766">
    <property type="entry name" value="Thioredoxin_domain"/>
</dbReference>
<gene>
    <name evidence="14" type="ORF">CCO03_16705</name>
</gene>
<comment type="catalytic activity">
    <reaction evidence="11">
        <text>a hydroperoxide + [thioredoxin]-dithiol = an alcohol + [thioredoxin]-disulfide + H2O</text>
        <dbReference type="Rhea" id="RHEA:62620"/>
        <dbReference type="Rhea" id="RHEA-COMP:10698"/>
        <dbReference type="Rhea" id="RHEA-COMP:10700"/>
        <dbReference type="ChEBI" id="CHEBI:15377"/>
        <dbReference type="ChEBI" id="CHEBI:29950"/>
        <dbReference type="ChEBI" id="CHEBI:30879"/>
        <dbReference type="ChEBI" id="CHEBI:35924"/>
        <dbReference type="ChEBI" id="CHEBI:50058"/>
        <dbReference type="EC" id="1.11.1.24"/>
    </reaction>
</comment>
<dbReference type="EC" id="1.11.1.24" evidence="2"/>
<dbReference type="KEGG" id="cser:CCO03_16705"/>
<dbReference type="RefSeq" id="WP_087282886.1">
    <property type="nucleotide sequence ID" value="NZ_CP021455.1"/>
</dbReference>
<dbReference type="InterPro" id="IPR000866">
    <property type="entry name" value="AhpC/TSA"/>
</dbReference>
<dbReference type="GO" id="GO:0005737">
    <property type="term" value="C:cytoplasm"/>
    <property type="evidence" value="ECO:0007669"/>
    <property type="project" value="TreeGrafter"/>
</dbReference>
<accession>A0A1Y0ES00</accession>
<keyword evidence="15" id="KW-1185">Reference proteome</keyword>
<feature type="signal peptide" evidence="12">
    <location>
        <begin position="1"/>
        <end position="32"/>
    </location>
</feature>
<evidence type="ECO:0000256" key="4">
    <source>
        <dbReference type="ARBA" id="ARBA00022862"/>
    </source>
</evidence>
<dbReference type="Gene3D" id="3.40.30.10">
    <property type="entry name" value="Glutaredoxin"/>
    <property type="match status" value="1"/>
</dbReference>
<dbReference type="PANTHER" id="PTHR42801">
    <property type="entry name" value="THIOREDOXIN-DEPENDENT PEROXIDE REDUCTASE"/>
    <property type="match status" value="1"/>
</dbReference>
<evidence type="ECO:0000256" key="7">
    <source>
        <dbReference type="ARBA" id="ARBA00023284"/>
    </source>
</evidence>
<name>A0A1Y0ES00_9BURK</name>
<reference evidence="14 15" key="1">
    <citation type="submission" date="2017-05" db="EMBL/GenBank/DDBJ databases">
        <authorList>
            <person name="Song R."/>
            <person name="Chenine A.L."/>
            <person name="Ruprecht R.M."/>
        </authorList>
    </citation>
    <scope>NUCLEOTIDE SEQUENCE [LARGE SCALE GENOMIC DNA]</scope>
    <source>
        <strain evidence="14 15">DSM 26136</strain>
    </source>
</reference>
<evidence type="ECO:0000256" key="10">
    <source>
        <dbReference type="ARBA" id="ARBA00042639"/>
    </source>
</evidence>
<evidence type="ECO:0000256" key="12">
    <source>
        <dbReference type="SAM" id="SignalP"/>
    </source>
</evidence>
<dbReference type="OrthoDB" id="5572803at2"/>
<protein>
    <recommendedName>
        <fullName evidence="2">thioredoxin-dependent peroxiredoxin</fullName>
        <ecNumber evidence="2">1.11.1.24</ecNumber>
    </recommendedName>
    <alternativeName>
        <fullName evidence="8">Thioredoxin peroxidase</fullName>
    </alternativeName>
    <alternativeName>
        <fullName evidence="10">Thioredoxin-dependent peroxiredoxin Bcp</fullName>
    </alternativeName>
</protein>
<evidence type="ECO:0000256" key="5">
    <source>
        <dbReference type="ARBA" id="ARBA00023002"/>
    </source>
</evidence>
<dbReference type="EMBL" id="CP021455">
    <property type="protein sequence ID" value="ARU06089.1"/>
    <property type="molecule type" value="Genomic_DNA"/>
</dbReference>
<dbReference type="PROSITE" id="PS51352">
    <property type="entry name" value="THIOREDOXIN_2"/>
    <property type="match status" value="1"/>
</dbReference>
<evidence type="ECO:0000256" key="9">
    <source>
        <dbReference type="ARBA" id="ARBA00038489"/>
    </source>
</evidence>
<dbReference type="AlphaFoldDB" id="A0A1Y0ES00"/>
<dbReference type="PANTHER" id="PTHR42801:SF4">
    <property type="entry name" value="AHPC_TSA FAMILY PROTEIN"/>
    <property type="match status" value="1"/>
</dbReference>
<dbReference type="GO" id="GO:0008379">
    <property type="term" value="F:thioredoxin peroxidase activity"/>
    <property type="evidence" value="ECO:0007669"/>
    <property type="project" value="TreeGrafter"/>
</dbReference>
<keyword evidence="7" id="KW-0676">Redox-active center</keyword>
<dbReference type="Proteomes" id="UP000196138">
    <property type="component" value="Chromosome"/>
</dbReference>
<sequence length="189" mass="19776">MRSPALALSPAAPRARWLLALCLAVAAPLAQAALAVGQPAPPVRAEAALAGKPQAFELAAALKRGPVVLYFFPKAFTQGCTIEANAFAEASPQFTTADATVIGMSHDDIATLTRFSSEACRDRFAVAADPQGRVIRAFDAEAAARPGTAQRLSYVIGQDGRIAFVHSGANPLEHVSETLKAVQALQAKR</sequence>
<dbReference type="Pfam" id="PF00578">
    <property type="entry name" value="AhpC-TSA"/>
    <property type="match status" value="1"/>
</dbReference>
<keyword evidence="3" id="KW-0575">Peroxidase</keyword>
<keyword evidence="6" id="KW-1015">Disulfide bond</keyword>
<proteinExistence type="inferred from homology"/>
<organism evidence="14 15">
    <name type="scientific">Comamonas serinivorans</name>
    <dbReference type="NCBI Taxonomy" id="1082851"/>
    <lineage>
        <taxon>Bacteria</taxon>
        <taxon>Pseudomonadati</taxon>
        <taxon>Pseudomonadota</taxon>
        <taxon>Betaproteobacteria</taxon>
        <taxon>Burkholderiales</taxon>
        <taxon>Comamonadaceae</taxon>
        <taxon>Comamonas</taxon>
    </lineage>
</organism>
<dbReference type="GO" id="GO:0045454">
    <property type="term" value="P:cell redox homeostasis"/>
    <property type="evidence" value="ECO:0007669"/>
    <property type="project" value="TreeGrafter"/>
</dbReference>
<dbReference type="SUPFAM" id="SSF52833">
    <property type="entry name" value="Thioredoxin-like"/>
    <property type="match status" value="1"/>
</dbReference>
<evidence type="ECO:0000259" key="13">
    <source>
        <dbReference type="PROSITE" id="PS51352"/>
    </source>
</evidence>
<dbReference type="InterPro" id="IPR050924">
    <property type="entry name" value="Peroxiredoxin_BCP/PrxQ"/>
</dbReference>
<evidence type="ECO:0000256" key="2">
    <source>
        <dbReference type="ARBA" id="ARBA00013017"/>
    </source>
</evidence>
<evidence type="ECO:0000256" key="6">
    <source>
        <dbReference type="ARBA" id="ARBA00023157"/>
    </source>
</evidence>
<keyword evidence="4" id="KW-0049">Antioxidant</keyword>